<dbReference type="RefSeq" id="WP_109678510.1">
    <property type="nucleotide sequence ID" value="NZ_QGDT01000054.1"/>
</dbReference>
<dbReference type="EMBL" id="QGDT01000054">
    <property type="protein sequence ID" value="PWJ48433.1"/>
    <property type="molecule type" value="Genomic_DNA"/>
</dbReference>
<protein>
    <submittedName>
        <fullName evidence="2">Uncharacterized protein</fullName>
    </submittedName>
</protein>
<feature type="compositionally biased region" description="Acidic residues" evidence="1">
    <location>
        <begin position="110"/>
        <end position="132"/>
    </location>
</feature>
<name>A0A315ZTE4_9BACT</name>
<organism evidence="2 3">
    <name type="scientific">Dyadobacter jejuensis</name>
    <dbReference type="NCBI Taxonomy" id="1082580"/>
    <lineage>
        <taxon>Bacteria</taxon>
        <taxon>Pseudomonadati</taxon>
        <taxon>Bacteroidota</taxon>
        <taxon>Cytophagia</taxon>
        <taxon>Cytophagales</taxon>
        <taxon>Spirosomataceae</taxon>
        <taxon>Dyadobacter</taxon>
    </lineage>
</organism>
<accession>A0A315ZTE4</accession>
<comment type="caution">
    <text evidence="2">The sequence shown here is derived from an EMBL/GenBank/DDBJ whole genome shotgun (WGS) entry which is preliminary data.</text>
</comment>
<evidence type="ECO:0000313" key="2">
    <source>
        <dbReference type="EMBL" id="PWJ48433.1"/>
    </source>
</evidence>
<feature type="compositionally biased region" description="Basic and acidic residues" evidence="1">
    <location>
        <begin position="95"/>
        <end position="109"/>
    </location>
</feature>
<reference evidence="2 3" key="1">
    <citation type="submission" date="2018-03" db="EMBL/GenBank/DDBJ databases">
        <title>Genomic Encyclopedia of Archaeal and Bacterial Type Strains, Phase II (KMG-II): from individual species to whole genera.</title>
        <authorList>
            <person name="Goeker M."/>
        </authorList>
    </citation>
    <scope>NUCLEOTIDE SEQUENCE [LARGE SCALE GENOMIC DNA]</scope>
    <source>
        <strain evidence="2 3">DSM 100346</strain>
    </source>
</reference>
<feature type="region of interest" description="Disordered" evidence="1">
    <location>
        <begin position="95"/>
        <end position="149"/>
    </location>
</feature>
<keyword evidence="3" id="KW-1185">Reference proteome</keyword>
<evidence type="ECO:0000313" key="3">
    <source>
        <dbReference type="Proteomes" id="UP000245880"/>
    </source>
</evidence>
<sequence>MAKKTNKAEQLQLAIIKTLKAGYNELNLSGTLPDIQADSELVPIAGHIIVGLQRLTAEQAENEQYEGMSYEEIVAQKRQVHENNLKALQEKAQADLKKLKAAKESRVQEEPEDEHLDGELDPSDEPDPGIDPDSEHGGEPDPGPPATES</sequence>
<dbReference type="Proteomes" id="UP000245880">
    <property type="component" value="Unassembled WGS sequence"/>
</dbReference>
<dbReference type="AlphaFoldDB" id="A0A315ZTE4"/>
<gene>
    <name evidence="2" type="ORF">CLV98_1541</name>
</gene>
<evidence type="ECO:0000256" key="1">
    <source>
        <dbReference type="SAM" id="MobiDB-lite"/>
    </source>
</evidence>
<proteinExistence type="predicted"/>